<keyword evidence="4 5" id="KW-0808">Transferase</keyword>
<comment type="similarity">
    <text evidence="2 5">Belongs to the glycosyltransferase 77 family.</text>
</comment>
<dbReference type="InterPro" id="IPR005069">
    <property type="entry name" value="Nucl-diP-sugar_transferase"/>
</dbReference>
<dbReference type="AlphaFoldDB" id="A0AAE0BUP8"/>
<keyword evidence="5" id="KW-0333">Golgi apparatus</keyword>
<keyword evidence="5" id="KW-0812">Transmembrane</keyword>
<protein>
    <recommendedName>
        <fullName evidence="5">Glycosyltransferase</fullName>
        <ecNumber evidence="5">2.4.2.-</ecNumber>
    </recommendedName>
</protein>
<dbReference type="GO" id="GO:0071555">
    <property type="term" value="P:cell wall organization"/>
    <property type="evidence" value="ECO:0007669"/>
    <property type="project" value="UniProtKB-KW"/>
</dbReference>
<comment type="similarity">
    <text evidence="1">Belongs to the glycosyltransferase 34 family.</text>
</comment>
<dbReference type="Proteomes" id="UP001190700">
    <property type="component" value="Unassembled WGS sequence"/>
</dbReference>
<dbReference type="PANTHER" id="PTHR31306">
    <property type="entry name" value="ALPHA-1,6-MANNOSYLTRANSFERASE MNN11-RELATED"/>
    <property type="match status" value="1"/>
</dbReference>
<sequence length="414" mass="46701">MISIEPVSPSTLDLGILMMDNRYAQSTSEVVRQPVKPCPDYWSPSIAINRLYAELHGYSFYSWSSPKFSIQEMQCLEDETWLTVDKIQELLNPSRYHMSFQKLLPLYCHLKKKKHVLWMDSDTYFADILVPVETLLHAANFTEEHDLLMSTDHPKSAGCKSNCLSLDTQPNLNAGLMLFRQSPRSLQILRDWMGAASSWGNPEVKASGRLRQHWPWEQGVMNLGEKSLYAFYKQQIRVLPYATPFNGPHGRLIVHLWGRITGFGKKCMLMRAALQCILDTLPISSAVKECLIWHSSIRHDSERSHRPFEPDCGLRAALYEPSAKSSTPVWGPGALLSNVPQERTQCRPVCASYRVQSPVVGKIVGTDIAYKYRKLGLTDCASSKVKIERTQIVAPNGDAAETLSAKQAFDLLVG</sequence>
<keyword evidence="5" id="KW-0961">Cell wall biogenesis/degradation</keyword>
<keyword evidence="3 5" id="KW-0328">Glycosyltransferase</keyword>
<comment type="subcellular location">
    <subcellularLocation>
        <location evidence="5">Golgi apparatus membrane</location>
        <topology evidence="5">Single-pass type II membrane protein</topology>
    </subcellularLocation>
</comment>
<evidence type="ECO:0000256" key="5">
    <source>
        <dbReference type="RuleBase" id="RU363055"/>
    </source>
</evidence>
<organism evidence="7 8">
    <name type="scientific">Cymbomonas tetramitiformis</name>
    <dbReference type="NCBI Taxonomy" id="36881"/>
    <lineage>
        <taxon>Eukaryota</taxon>
        <taxon>Viridiplantae</taxon>
        <taxon>Chlorophyta</taxon>
        <taxon>Pyramimonadophyceae</taxon>
        <taxon>Pyramimonadales</taxon>
        <taxon>Pyramimonadaceae</taxon>
        <taxon>Cymbomonas</taxon>
    </lineage>
</organism>
<dbReference type="InterPro" id="IPR008630">
    <property type="entry name" value="Glyco_trans_34"/>
</dbReference>
<keyword evidence="5" id="KW-0735">Signal-anchor</keyword>
<evidence type="ECO:0000256" key="4">
    <source>
        <dbReference type="ARBA" id="ARBA00022679"/>
    </source>
</evidence>
<evidence type="ECO:0000313" key="7">
    <source>
        <dbReference type="EMBL" id="KAK3242299.1"/>
    </source>
</evidence>
<feature type="domain" description="Nucleotide-diphospho-sugar transferase" evidence="6">
    <location>
        <begin position="110"/>
        <end position="272"/>
    </location>
</feature>
<dbReference type="SUPFAM" id="SSF53448">
    <property type="entry name" value="Nucleotide-diphospho-sugar transferases"/>
    <property type="match status" value="1"/>
</dbReference>
<comment type="caution">
    <text evidence="7">The sequence shown here is derived from an EMBL/GenBank/DDBJ whole genome shotgun (WGS) entry which is preliminary data.</text>
</comment>
<dbReference type="GO" id="GO:0016757">
    <property type="term" value="F:glycosyltransferase activity"/>
    <property type="evidence" value="ECO:0007669"/>
    <property type="project" value="UniProtKB-KW"/>
</dbReference>
<gene>
    <name evidence="7" type="ORF">CYMTET_48002</name>
</gene>
<dbReference type="PANTHER" id="PTHR31306:SF4">
    <property type="entry name" value="ALPHA-1,2-GALACTOSYLTRANSFERASE"/>
    <property type="match status" value="1"/>
</dbReference>
<name>A0AAE0BUP8_9CHLO</name>
<dbReference type="GO" id="GO:0000139">
    <property type="term" value="C:Golgi membrane"/>
    <property type="evidence" value="ECO:0007669"/>
    <property type="project" value="UniProtKB-SubCell"/>
</dbReference>
<evidence type="ECO:0000256" key="3">
    <source>
        <dbReference type="ARBA" id="ARBA00022676"/>
    </source>
</evidence>
<dbReference type="GO" id="GO:0006487">
    <property type="term" value="P:protein N-linked glycosylation"/>
    <property type="evidence" value="ECO:0007669"/>
    <property type="project" value="TreeGrafter"/>
</dbReference>
<evidence type="ECO:0000256" key="1">
    <source>
        <dbReference type="ARBA" id="ARBA00005664"/>
    </source>
</evidence>
<keyword evidence="8" id="KW-1185">Reference proteome</keyword>
<reference evidence="7 8" key="1">
    <citation type="journal article" date="2015" name="Genome Biol. Evol.">
        <title>Comparative Genomics of a Bacterivorous Green Alga Reveals Evolutionary Causalities and Consequences of Phago-Mixotrophic Mode of Nutrition.</title>
        <authorList>
            <person name="Burns J.A."/>
            <person name="Paasch A."/>
            <person name="Narechania A."/>
            <person name="Kim E."/>
        </authorList>
    </citation>
    <scope>NUCLEOTIDE SEQUENCE [LARGE SCALE GENOMIC DNA]</scope>
    <source>
        <strain evidence="7 8">PLY_AMNH</strain>
    </source>
</reference>
<evidence type="ECO:0000256" key="2">
    <source>
        <dbReference type="ARBA" id="ARBA00007033"/>
    </source>
</evidence>
<dbReference type="EMBL" id="LGRX02033198">
    <property type="protein sequence ID" value="KAK3242299.1"/>
    <property type="molecule type" value="Genomic_DNA"/>
</dbReference>
<dbReference type="InterPro" id="IPR029044">
    <property type="entry name" value="Nucleotide-diphossugar_trans"/>
</dbReference>
<evidence type="ECO:0000259" key="6">
    <source>
        <dbReference type="Pfam" id="PF03407"/>
    </source>
</evidence>
<accession>A0AAE0BUP8</accession>
<evidence type="ECO:0000313" key="8">
    <source>
        <dbReference type="Proteomes" id="UP001190700"/>
    </source>
</evidence>
<proteinExistence type="inferred from homology"/>
<dbReference type="Pfam" id="PF03407">
    <property type="entry name" value="Nucleotid_trans"/>
    <property type="match status" value="1"/>
</dbReference>
<dbReference type="EC" id="2.4.2.-" evidence="5"/>